<protein>
    <submittedName>
        <fullName evidence="2">Glucose 1-dehydrogenase</fullName>
        <ecNumber evidence="2">1.1.1.47</ecNumber>
    </submittedName>
</protein>
<sequence length="269" mass="27618">MDDPKPGPATAGDRAALPAAFRLDGQVALVTGSSQGIGAATARVLAQAGAHVVISSRKAEACESVVAALRDEGLKAEARACHVGRLADIEAMEAHLQAAHGGLDILVNNAVLSPWRSIADTDPGLFAKTVEVNLQGHWFLSTAAVRLMKPRGGGSIVNISSVAAMHPQTMLALYGTLKSALTGMSRSFALEHGPDGIRANTVLPGLIQTSLADAFDAETQARIEGRTPLGRLGLPEEIGNAVLYLSSPAGAFVTGASLVVDGGLSLSLF</sequence>
<reference evidence="3" key="1">
    <citation type="journal article" date="2019" name="Int. J. Syst. Evol. Microbiol.">
        <title>The Global Catalogue of Microorganisms (GCM) 10K type strain sequencing project: providing services to taxonomists for standard genome sequencing and annotation.</title>
        <authorList>
            <consortium name="The Broad Institute Genomics Platform"/>
            <consortium name="The Broad Institute Genome Sequencing Center for Infectious Disease"/>
            <person name="Wu L."/>
            <person name="Ma J."/>
        </authorList>
    </citation>
    <scope>NUCLEOTIDE SEQUENCE [LARGE SCALE GENOMIC DNA]</scope>
    <source>
        <strain evidence="3">KCTC 42964</strain>
    </source>
</reference>
<dbReference type="PANTHER" id="PTHR43943">
    <property type="entry name" value="DEHYDROGENASE/REDUCTASE (SDR FAMILY) MEMBER 4"/>
    <property type="match status" value="1"/>
</dbReference>
<comment type="caution">
    <text evidence="2">The sequence shown here is derived from an EMBL/GenBank/DDBJ whole genome shotgun (WGS) entry which is preliminary data.</text>
</comment>
<name>A0ABV7L2Y5_9PROT</name>
<dbReference type="SUPFAM" id="SSF51735">
    <property type="entry name" value="NAD(P)-binding Rossmann-fold domains"/>
    <property type="match status" value="1"/>
</dbReference>
<dbReference type="PRINTS" id="PR00080">
    <property type="entry name" value="SDRFAMILY"/>
</dbReference>
<evidence type="ECO:0000313" key="2">
    <source>
        <dbReference type="EMBL" id="MFC3228965.1"/>
    </source>
</evidence>
<keyword evidence="3" id="KW-1185">Reference proteome</keyword>
<evidence type="ECO:0000313" key="3">
    <source>
        <dbReference type="Proteomes" id="UP001595528"/>
    </source>
</evidence>
<dbReference type="InterPro" id="IPR036291">
    <property type="entry name" value="NAD(P)-bd_dom_sf"/>
</dbReference>
<dbReference type="RefSeq" id="WP_379902645.1">
    <property type="nucleotide sequence ID" value="NZ_JBHRTR010000029.1"/>
</dbReference>
<dbReference type="GO" id="GO:0047936">
    <property type="term" value="F:glucose 1-dehydrogenase [NAD(P)+] activity"/>
    <property type="evidence" value="ECO:0007669"/>
    <property type="project" value="UniProtKB-EC"/>
</dbReference>
<dbReference type="InterPro" id="IPR002347">
    <property type="entry name" value="SDR_fam"/>
</dbReference>
<dbReference type="PRINTS" id="PR00081">
    <property type="entry name" value="GDHRDH"/>
</dbReference>
<dbReference type="PANTHER" id="PTHR43943:SF2">
    <property type="entry name" value="DEHYDROGENASE_REDUCTASE 4"/>
    <property type="match status" value="1"/>
</dbReference>
<accession>A0ABV7L2Y5</accession>
<gene>
    <name evidence="2" type="ORF">ACFOGJ_17100</name>
</gene>
<dbReference type="CDD" id="cd05233">
    <property type="entry name" value="SDR_c"/>
    <property type="match status" value="1"/>
</dbReference>
<evidence type="ECO:0000256" key="1">
    <source>
        <dbReference type="ARBA" id="ARBA00006484"/>
    </source>
</evidence>
<organism evidence="2 3">
    <name type="scientific">Marinibaculum pumilum</name>
    <dbReference type="NCBI Taxonomy" id="1766165"/>
    <lineage>
        <taxon>Bacteria</taxon>
        <taxon>Pseudomonadati</taxon>
        <taxon>Pseudomonadota</taxon>
        <taxon>Alphaproteobacteria</taxon>
        <taxon>Rhodospirillales</taxon>
        <taxon>Rhodospirillaceae</taxon>
        <taxon>Marinibaculum</taxon>
    </lineage>
</organism>
<keyword evidence="2" id="KW-0560">Oxidoreductase</keyword>
<dbReference type="Gene3D" id="3.40.50.720">
    <property type="entry name" value="NAD(P)-binding Rossmann-like Domain"/>
    <property type="match status" value="1"/>
</dbReference>
<dbReference type="EMBL" id="JBHRTR010000029">
    <property type="protein sequence ID" value="MFC3228965.1"/>
    <property type="molecule type" value="Genomic_DNA"/>
</dbReference>
<dbReference type="NCBIfam" id="NF005559">
    <property type="entry name" value="PRK07231.1"/>
    <property type="match status" value="1"/>
</dbReference>
<proteinExistence type="inferred from homology"/>
<dbReference type="Pfam" id="PF13561">
    <property type="entry name" value="adh_short_C2"/>
    <property type="match status" value="1"/>
</dbReference>
<dbReference type="Proteomes" id="UP001595528">
    <property type="component" value="Unassembled WGS sequence"/>
</dbReference>
<dbReference type="EC" id="1.1.1.47" evidence="2"/>
<comment type="similarity">
    <text evidence="1">Belongs to the short-chain dehydrogenases/reductases (SDR) family.</text>
</comment>